<feature type="compositionally biased region" description="Basic and acidic residues" evidence="1">
    <location>
        <begin position="203"/>
        <end position="214"/>
    </location>
</feature>
<gene>
    <name evidence="3" type="ORF">TDIB3V08_LOCUS12126</name>
</gene>
<dbReference type="EMBL" id="OA577982">
    <property type="protein sequence ID" value="CAD7205977.1"/>
    <property type="molecule type" value="Genomic_DNA"/>
</dbReference>
<evidence type="ECO:0000259" key="2">
    <source>
        <dbReference type="PROSITE" id="PS50888"/>
    </source>
</evidence>
<dbReference type="PROSITE" id="PS50888">
    <property type="entry name" value="BHLH"/>
    <property type="match status" value="1"/>
</dbReference>
<dbReference type="PANTHER" id="PTHR19290:SF169">
    <property type="entry name" value="PROTEIN ATONAL"/>
    <property type="match status" value="1"/>
</dbReference>
<dbReference type="GO" id="GO:0046983">
    <property type="term" value="F:protein dimerization activity"/>
    <property type="evidence" value="ECO:0007669"/>
    <property type="project" value="InterPro"/>
</dbReference>
<dbReference type="CDD" id="cd19715">
    <property type="entry name" value="bHLH_TS_amos_like"/>
    <property type="match status" value="1"/>
</dbReference>
<dbReference type="SUPFAM" id="SSF47459">
    <property type="entry name" value="HLH, helix-loop-helix DNA-binding domain"/>
    <property type="match status" value="1"/>
</dbReference>
<proteinExistence type="predicted"/>
<reference evidence="3" key="1">
    <citation type="submission" date="2020-11" db="EMBL/GenBank/DDBJ databases">
        <authorList>
            <person name="Tran Van P."/>
        </authorList>
    </citation>
    <scope>NUCLEOTIDE SEQUENCE</scope>
</reference>
<evidence type="ECO:0000313" key="3">
    <source>
        <dbReference type="EMBL" id="CAD7205977.1"/>
    </source>
</evidence>
<dbReference type="InterPro" id="IPR036638">
    <property type="entry name" value="HLH_DNA-bd_sf"/>
</dbReference>
<feature type="region of interest" description="Disordered" evidence="1">
    <location>
        <begin position="203"/>
        <end position="239"/>
    </location>
</feature>
<dbReference type="Pfam" id="PF00010">
    <property type="entry name" value="HLH"/>
    <property type="match status" value="1"/>
</dbReference>
<dbReference type="GO" id="GO:0005634">
    <property type="term" value="C:nucleus"/>
    <property type="evidence" value="ECO:0007669"/>
    <property type="project" value="TreeGrafter"/>
</dbReference>
<dbReference type="Gene3D" id="4.10.280.10">
    <property type="entry name" value="Helix-loop-helix DNA-binding domain"/>
    <property type="match status" value="1"/>
</dbReference>
<evidence type="ECO:0000256" key="1">
    <source>
        <dbReference type="SAM" id="MobiDB-lite"/>
    </source>
</evidence>
<dbReference type="InterPro" id="IPR011598">
    <property type="entry name" value="bHLH_dom"/>
</dbReference>
<feature type="compositionally biased region" description="Low complexity" evidence="1">
    <location>
        <begin position="215"/>
        <end position="226"/>
    </location>
</feature>
<dbReference type="GO" id="GO:0000981">
    <property type="term" value="F:DNA-binding transcription factor activity, RNA polymerase II-specific"/>
    <property type="evidence" value="ECO:0007669"/>
    <property type="project" value="TreeGrafter"/>
</dbReference>
<dbReference type="GO" id="GO:0007423">
    <property type="term" value="P:sensory organ development"/>
    <property type="evidence" value="ECO:0007669"/>
    <property type="project" value="TreeGrafter"/>
</dbReference>
<dbReference type="GO" id="GO:0070888">
    <property type="term" value="F:E-box binding"/>
    <property type="evidence" value="ECO:0007669"/>
    <property type="project" value="TreeGrafter"/>
</dbReference>
<feature type="compositionally biased region" description="Acidic residues" evidence="1">
    <location>
        <begin position="357"/>
        <end position="375"/>
    </location>
</feature>
<name>A0A7R8W0C1_TIMDO</name>
<sequence>MSSTRLVLLSLSPSPDNSDVLYTLYLPGAESEKRNQVTISATGSLHSSAPIPPPLTLYHAFCLSAPLFHSSEPSLSPLGSRGQTEGSHWAEGTRGWKQKLLFVMAAVTDMFRYIYYCNNNRDVEGSTPHPVDLNDSPSPPYYHYQSYFLPQISPNNQLPVISSPLSSTSPSPSVHSRNSSSPQPAALLRTSLLASSSKHKIISLDHLSDGRRTPSPDSLRSPSPRSDIVDHHSKAPNLLPKFTGEMDSKHFTALLPPLQQPMVTYKGTLTSHFSDPFEYSKVSHRLSTEEGFSGDSVVTVDSKKTKEQTRRSVVVPCDNPRLCHAESGKIGVSAERNSQTCNAGDEFVDDDSSRTDDFDEDSIMQDSCDDYDDEGCIDRDVDGISSQNQKQQHHHQTSSKRRSSSKMVSPVVLKKRRLAANARERRRMQNLNKAFDRLRTHLPSLGNDRQLSKYETLQMAQTYINALYDLLQ</sequence>
<dbReference type="InterPro" id="IPR050359">
    <property type="entry name" value="bHLH_transcription_factors"/>
</dbReference>
<feature type="region of interest" description="Disordered" evidence="1">
    <location>
        <begin position="159"/>
        <end position="184"/>
    </location>
</feature>
<dbReference type="AlphaFoldDB" id="A0A7R8W0C1"/>
<protein>
    <recommendedName>
        <fullName evidence="2">BHLH domain-containing protein</fullName>
    </recommendedName>
</protein>
<feature type="domain" description="BHLH" evidence="2">
    <location>
        <begin position="415"/>
        <end position="467"/>
    </location>
</feature>
<accession>A0A7R8W0C1</accession>
<dbReference type="SMART" id="SM00353">
    <property type="entry name" value="HLH"/>
    <property type="match status" value="1"/>
</dbReference>
<feature type="compositionally biased region" description="Basic residues" evidence="1">
    <location>
        <begin position="391"/>
        <end position="404"/>
    </location>
</feature>
<organism evidence="3">
    <name type="scientific">Timema douglasi</name>
    <name type="common">Walking stick</name>
    <dbReference type="NCBI Taxonomy" id="61478"/>
    <lineage>
        <taxon>Eukaryota</taxon>
        <taxon>Metazoa</taxon>
        <taxon>Ecdysozoa</taxon>
        <taxon>Arthropoda</taxon>
        <taxon>Hexapoda</taxon>
        <taxon>Insecta</taxon>
        <taxon>Pterygota</taxon>
        <taxon>Neoptera</taxon>
        <taxon>Polyneoptera</taxon>
        <taxon>Phasmatodea</taxon>
        <taxon>Timematodea</taxon>
        <taxon>Timematoidea</taxon>
        <taxon>Timematidae</taxon>
        <taxon>Timema</taxon>
    </lineage>
</organism>
<dbReference type="PANTHER" id="PTHR19290">
    <property type="entry name" value="BASIC HELIX-LOOP-HELIX PROTEIN NEUROGENIN-RELATED"/>
    <property type="match status" value="1"/>
</dbReference>
<feature type="compositionally biased region" description="Low complexity" evidence="1">
    <location>
        <begin position="162"/>
        <end position="184"/>
    </location>
</feature>
<feature type="region of interest" description="Disordered" evidence="1">
    <location>
        <begin position="341"/>
        <end position="412"/>
    </location>
</feature>
<dbReference type="GO" id="GO:0061564">
    <property type="term" value="P:axon development"/>
    <property type="evidence" value="ECO:0007669"/>
    <property type="project" value="TreeGrafter"/>
</dbReference>
<dbReference type="GO" id="GO:0045944">
    <property type="term" value="P:positive regulation of transcription by RNA polymerase II"/>
    <property type="evidence" value="ECO:0007669"/>
    <property type="project" value="TreeGrafter"/>
</dbReference>